<reference evidence="4 5" key="1">
    <citation type="submission" date="2019-02" db="EMBL/GenBank/DDBJ databases">
        <title>Deep-cultivation of Planctomycetes and their phenomic and genomic characterization uncovers novel biology.</title>
        <authorList>
            <person name="Wiegand S."/>
            <person name="Jogler M."/>
            <person name="Boedeker C."/>
            <person name="Pinto D."/>
            <person name="Vollmers J."/>
            <person name="Rivas-Marin E."/>
            <person name="Kohn T."/>
            <person name="Peeters S.H."/>
            <person name="Heuer A."/>
            <person name="Rast P."/>
            <person name="Oberbeckmann S."/>
            <person name="Bunk B."/>
            <person name="Jeske O."/>
            <person name="Meyerdierks A."/>
            <person name="Storesund J.E."/>
            <person name="Kallscheuer N."/>
            <person name="Luecker S."/>
            <person name="Lage O.M."/>
            <person name="Pohl T."/>
            <person name="Merkel B.J."/>
            <person name="Hornburger P."/>
            <person name="Mueller R.-W."/>
            <person name="Bruemmer F."/>
            <person name="Labrenz M."/>
            <person name="Spormann A.M."/>
            <person name="Op den Camp H."/>
            <person name="Overmann J."/>
            <person name="Amann R."/>
            <person name="Jetten M.S.M."/>
            <person name="Mascher T."/>
            <person name="Medema M.H."/>
            <person name="Devos D.P."/>
            <person name="Kaster A.-K."/>
            <person name="Ovreas L."/>
            <person name="Rohde M."/>
            <person name="Galperin M.Y."/>
            <person name="Jogler C."/>
        </authorList>
    </citation>
    <scope>NUCLEOTIDE SEQUENCE [LARGE SCALE GENOMIC DNA]</scope>
    <source>
        <strain evidence="4 5">Pla175</strain>
    </source>
</reference>
<keyword evidence="5" id="KW-1185">Reference proteome</keyword>
<organism evidence="4 5">
    <name type="scientific">Pirellulimonas nuda</name>
    <dbReference type="NCBI Taxonomy" id="2528009"/>
    <lineage>
        <taxon>Bacteria</taxon>
        <taxon>Pseudomonadati</taxon>
        <taxon>Planctomycetota</taxon>
        <taxon>Planctomycetia</taxon>
        <taxon>Pirellulales</taxon>
        <taxon>Lacipirellulaceae</taxon>
        <taxon>Pirellulimonas</taxon>
    </lineage>
</organism>
<protein>
    <submittedName>
        <fullName evidence="4">Planctomycete cytochrome C</fullName>
    </submittedName>
</protein>
<dbReference type="Pfam" id="PF07587">
    <property type="entry name" value="PSD1"/>
    <property type="match status" value="1"/>
</dbReference>
<dbReference type="Pfam" id="PF07635">
    <property type="entry name" value="PSCyt1"/>
    <property type="match status" value="1"/>
</dbReference>
<evidence type="ECO:0000259" key="1">
    <source>
        <dbReference type="Pfam" id="PF07583"/>
    </source>
</evidence>
<feature type="domain" description="Cytochrome C Planctomycete-type" evidence="3">
    <location>
        <begin position="59"/>
        <end position="121"/>
    </location>
</feature>
<name>A0A518DCC1_9BACT</name>
<evidence type="ECO:0000313" key="5">
    <source>
        <dbReference type="Proteomes" id="UP000317429"/>
    </source>
</evidence>
<sequence>MSISILKRVALFPSVLTLVYFGCAWDVCVQAQERNQQLTEEDSEILFTRRISPLLREKCLGCHGNKPDEIEGGFDVRSLKTLTAGGDSDEPGVVAGKPEASSIYLAARREEESFSAMPPKEAEKLNGQQLKWLHDWIKSGAPWPSKERQESIRKKYSEAWSVEDGITVKTSGGLAADWTYRKYDPDGLWAYQPVQAPQLRDDERNAIDELIERAWPNGLAVAPRADRRTLIRRATFDLTGLPPTPTEVSEFLNDQKSDREAFAKVVDQLLESPHYGERMAQHWLDVVRYADSSGFANDYERGNAWRYRDYVVRSFNRDKPYDEFVREQIAGDEIAPNDSEKIIATGFLRMGPWELTGMEVARVARQRFLDDVTNSVGETFLAHSLQCARCHDHKFDPVPTRDYYSIQAVFATTQLVERNAKFLNQENTSGFEERKYLEETREAHQKTLTELDDTLLANAAQWFRDKRISSAKWNNVVERLKANGREGGIFNAARSAMQKAGIPESDYPPKLVGFTPQQFGRERVARKGLERLVWELDRYQPYALAVYNGLTESPKGVYSPTRIPEDRLERGVLERTAILTGGDPFSPSQAVSPGTLSVVNDQISAASPDTTEGRRTTFANWVADAKNPLTTRTIANRLWLWHFGEAIAGNPNNFGSTGKRPTHPKLLDWLAATFVADGWSTKAMHRHIMTSDTYCRSGQHPDPNRLRELDPQGVTYATFKPRRLSAEELRDSMLAVSDELNPTLGGIPCRPEINQEVALQPRQVMGTFAAAWTPNPLPKQRNRRSIYVRRLRGLIDPMLEVFNTPAPDFSCEKRDASTVTPQVFSLFNGQNTHSRALSLAARVLKEADNDRDAIKRCFQLLLSREPSSEELDEFLAHWRETEESLPEEPPARTSPPLEVVRKAVEENTGELFTFTERLYSNTDFVPDLQPADVDRHTRALSDVCLVMLNSNEFVYVY</sequence>
<dbReference type="RefSeq" id="WP_145285018.1">
    <property type="nucleotide sequence ID" value="NZ_CP036291.1"/>
</dbReference>
<dbReference type="AlphaFoldDB" id="A0A518DCC1"/>
<dbReference type="InterPro" id="IPR011444">
    <property type="entry name" value="DUF1549"/>
</dbReference>
<evidence type="ECO:0000259" key="3">
    <source>
        <dbReference type="Pfam" id="PF07635"/>
    </source>
</evidence>
<feature type="domain" description="DUF1549" evidence="1">
    <location>
        <begin position="207"/>
        <end position="414"/>
    </location>
</feature>
<dbReference type="PANTHER" id="PTHR35889">
    <property type="entry name" value="CYCLOINULO-OLIGOSACCHARIDE FRUCTANOTRANSFERASE-RELATED"/>
    <property type="match status" value="1"/>
</dbReference>
<dbReference type="Proteomes" id="UP000317429">
    <property type="component" value="Chromosome"/>
</dbReference>
<evidence type="ECO:0000259" key="2">
    <source>
        <dbReference type="Pfam" id="PF07587"/>
    </source>
</evidence>
<dbReference type="PANTHER" id="PTHR35889:SF3">
    <property type="entry name" value="F-BOX DOMAIN-CONTAINING PROTEIN"/>
    <property type="match status" value="1"/>
</dbReference>
<dbReference type="OrthoDB" id="127107at2"/>
<dbReference type="Pfam" id="PF07583">
    <property type="entry name" value="PSCyt2"/>
    <property type="match status" value="1"/>
</dbReference>
<dbReference type="EMBL" id="CP036291">
    <property type="protein sequence ID" value="QDU89128.1"/>
    <property type="molecule type" value="Genomic_DNA"/>
</dbReference>
<evidence type="ECO:0000313" key="4">
    <source>
        <dbReference type="EMBL" id="QDU89128.1"/>
    </source>
</evidence>
<accession>A0A518DCC1</accession>
<proteinExistence type="predicted"/>
<dbReference type="KEGG" id="pnd:Pla175_25140"/>
<feature type="domain" description="DUF1553" evidence="2">
    <location>
        <begin position="614"/>
        <end position="876"/>
    </location>
</feature>
<gene>
    <name evidence="4" type="ORF">Pla175_25140</name>
</gene>
<dbReference type="InterPro" id="IPR022655">
    <property type="entry name" value="DUF1553"/>
</dbReference>
<dbReference type="InterPro" id="IPR011429">
    <property type="entry name" value="Cyt_c_Planctomycete-type"/>
</dbReference>